<gene>
    <name evidence="2" type="ORF">GO986_03635</name>
</gene>
<dbReference type="InterPro" id="IPR015947">
    <property type="entry name" value="PUA-like_sf"/>
</dbReference>
<comment type="caution">
    <text evidence="2">The sequence shown here is derived from an EMBL/GenBank/DDBJ whole genome shotgun (WGS) entry which is preliminary data.</text>
</comment>
<evidence type="ECO:0000313" key="2">
    <source>
        <dbReference type="EMBL" id="MVN85853.1"/>
    </source>
</evidence>
<keyword evidence="2" id="KW-0378">Hydrolase</keyword>
<reference evidence="2 3" key="1">
    <citation type="submission" date="2019-12" db="EMBL/GenBank/DDBJ databases">
        <title>Deinococcus sp. HMF7620 Genome sequencing and assembly.</title>
        <authorList>
            <person name="Kang H."/>
            <person name="Kim H."/>
            <person name="Joh K."/>
        </authorList>
    </citation>
    <scope>NUCLEOTIDE SEQUENCE [LARGE SCALE GENOMIC DNA]</scope>
    <source>
        <strain evidence="2 3">HMF7620</strain>
    </source>
</reference>
<dbReference type="InterPro" id="IPR045134">
    <property type="entry name" value="UHRF1/2-like"/>
</dbReference>
<protein>
    <submittedName>
        <fullName evidence="2">HNH endonuclease</fullName>
    </submittedName>
</protein>
<dbReference type="PROSITE" id="PS51015">
    <property type="entry name" value="YDG"/>
    <property type="match status" value="1"/>
</dbReference>
<dbReference type="RefSeq" id="WP_369409119.1">
    <property type="nucleotide sequence ID" value="NZ_WQLB01000003.1"/>
</dbReference>
<organism evidence="2 3">
    <name type="scientific">Deinococcus arboris</name>
    <dbReference type="NCBI Taxonomy" id="2682977"/>
    <lineage>
        <taxon>Bacteria</taxon>
        <taxon>Thermotogati</taxon>
        <taxon>Deinococcota</taxon>
        <taxon>Deinococci</taxon>
        <taxon>Deinococcales</taxon>
        <taxon>Deinococcaceae</taxon>
        <taxon>Deinococcus</taxon>
    </lineage>
</organism>
<dbReference type="SUPFAM" id="SSF88697">
    <property type="entry name" value="PUA domain-like"/>
    <property type="match status" value="1"/>
</dbReference>
<dbReference type="Gene3D" id="2.30.280.10">
    <property type="entry name" value="SRA-YDG"/>
    <property type="match status" value="1"/>
</dbReference>
<dbReference type="Pfam" id="PF02182">
    <property type="entry name" value="SAD_SRA"/>
    <property type="match status" value="1"/>
</dbReference>
<dbReference type="Gene3D" id="1.10.30.50">
    <property type="match status" value="1"/>
</dbReference>
<dbReference type="Proteomes" id="UP000483286">
    <property type="component" value="Unassembled WGS sequence"/>
</dbReference>
<dbReference type="SMART" id="SM00466">
    <property type="entry name" value="SRA"/>
    <property type="match status" value="1"/>
</dbReference>
<keyword evidence="2" id="KW-0540">Nuclease</keyword>
<dbReference type="SMART" id="SM00507">
    <property type="entry name" value="HNHc"/>
    <property type="match status" value="1"/>
</dbReference>
<dbReference type="InterPro" id="IPR003615">
    <property type="entry name" value="HNH_nuc"/>
</dbReference>
<dbReference type="InterPro" id="IPR003105">
    <property type="entry name" value="SRA_YDG"/>
</dbReference>
<dbReference type="InterPro" id="IPR036987">
    <property type="entry name" value="SRA-YDG_sf"/>
</dbReference>
<dbReference type="PANTHER" id="PTHR14140">
    <property type="entry name" value="E3 UBIQUITIN-PROTEIN LIGASE UHRF-RELATED"/>
    <property type="match status" value="1"/>
</dbReference>
<keyword evidence="3" id="KW-1185">Reference proteome</keyword>
<dbReference type="AlphaFoldDB" id="A0A7C9HQB3"/>
<feature type="domain" description="YDG" evidence="1">
    <location>
        <begin position="6"/>
        <end position="141"/>
    </location>
</feature>
<dbReference type="GO" id="GO:0016567">
    <property type="term" value="P:protein ubiquitination"/>
    <property type="evidence" value="ECO:0007669"/>
    <property type="project" value="TreeGrafter"/>
</dbReference>
<keyword evidence="2" id="KW-0255">Endonuclease</keyword>
<proteinExistence type="predicted"/>
<dbReference type="EMBL" id="WQLB01000003">
    <property type="protein sequence ID" value="MVN85853.1"/>
    <property type="molecule type" value="Genomic_DNA"/>
</dbReference>
<sequence length="269" mass="28990">MTPLAGEVPGVPVGTCFEGRRALSEAGVHRPLQAGIAGTALGGAVSVVLSGGYEDDQDSGERILYTGEGGRDPRTRAQTAHQLLTQGNLALARSHLLGQPVRVIRRVSGSTYRYDGLFLVASVWHEVGRSGYLIWRFLLEAQVPQPAGRQVTTRLSRKSIHAAQVKAWHDHTCQLCSLRLTTPAGPYAEAAHIRPLGQPHHGPDTPENLLCLCPNCHVQFDLGGVGVEDDLSLLGRPGLLRRVRAHRVDPAGLAYHRAHIYSADPGDPD</sequence>
<accession>A0A7C9HQB3</accession>
<dbReference type="PANTHER" id="PTHR14140:SF27">
    <property type="entry name" value="OS04G0289800 PROTEIN"/>
    <property type="match status" value="1"/>
</dbReference>
<name>A0A7C9HQB3_9DEIO</name>
<evidence type="ECO:0000259" key="1">
    <source>
        <dbReference type="PROSITE" id="PS51015"/>
    </source>
</evidence>
<dbReference type="GO" id="GO:0061630">
    <property type="term" value="F:ubiquitin protein ligase activity"/>
    <property type="evidence" value="ECO:0007669"/>
    <property type="project" value="TreeGrafter"/>
</dbReference>
<dbReference type="GO" id="GO:0044027">
    <property type="term" value="P:negative regulation of gene expression via chromosomal CpG island methylation"/>
    <property type="evidence" value="ECO:0007669"/>
    <property type="project" value="TreeGrafter"/>
</dbReference>
<dbReference type="CDD" id="cd00085">
    <property type="entry name" value="HNHc"/>
    <property type="match status" value="1"/>
</dbReference>
<dbReference type="Pfam" id="PF13391">
    <property type="entry name" value="HNH_2"/>
    <property type="match status" value="1"/>
</dbReference>
<dbReference type="GO" id="GO:0004519">
    <property type="term" value="F:endonuclease activity"/>
    <property type="evidence" value="ECO:0007669"/>
    <property type="project" value="UniProtKB-KW"/>
</dbReference>
<evidence type="ECO:0000313" key="3">
    <source>
        <dbReference type="Proteomes" id="UP000483286"/>
    </source>
</evidence>